<dbReference type="GeneID" id="116295080"/>
<dbReference type="InterPro" id="IPR036397">
    <property type="entry name" value="RNaseH_sf"/>
</dbReference>
<dbReference type="RefSeq" id="XP_031558655.1">
    <property type="nucleotide sequence ID" value="XM_031702795.1"/>
</dbReference>
<reference evidence="2" key="1">
    <citation type="submission" date="2025-08" db="UniProtKB">
        <authorList>
            <consortium name="RefSeq"/>
        </authorList>
    </citation>
    <scope>IDENTIFICATION</scope>
    <source>
        <tissue evidence="2">Tentacle</tissue>
    </source>
</reference>
<sequence>MPRALSDDLRMRSVLLYGLNHSKGDIAVRLGMSSRSVLRFARRYYERRDVCADKPGRPAGSYSLSQQEQAVLMQELLGHPEKTLSELCRHVEGVCGARLPVSTLHDYFRRNGITRKMLKRIPYQRCEEDRINYWSVVSQFNPAMFVFLDECGFDKRISRRFGYSFRGYRAQTQRWYGNWGPRITAIPVICTEGIIDLSIRRGNTNEEKFLEFVNENLIPNLQPFDGINPLSVVVMGEHSRHIRFC</sequence>
<keyword evidence="1" id="KW-1185">Reference proteome</keyword>
<dbReference type="GO" id="GO:0003676">
    <property type="term" value="F:nucleic acid binding"/>
    <property type="evidence" value="ECO:0007669"/>
    <property type="project" value="InterPro"/>
</dbReference>
<evidence type="ECO:0000313" key="2">
    <source>
        <dbReference type="RefSeq" id="XP_031558655.1"/>
    </source>
</evidence>
<evidence type="ECO:0000313" key="1">
    <source>
        <dbReference type="Proteomes" id="UP000515163"/>
    </source>
</evidence>
<organism evidence="1 2">
    <name type="scientific">Actinia tenebrosa</name>
    <name type="common">Australian red waratah sea anemone</name>
    <dbReference type="NCBI Taxonomy" id="6105"/>
    <lineage>
        <taxon>Eukaryota</taxon>
        <taxon>Metazoa</taxon>
        <taxon>Cnidaria</taxon>
        <taxon>Anthozoa</taxon>
        <taxon>Hexacorallia</taxon>
        <taxon>Actiniaria</taxon>
        <taxon>Actiniidae</taxon>
        <taxon>Actinia</taxon>
    </lineage>
</organism>
<dbReference type="PANTHER" id="PTHR46564:SF1">
    <property type="entry name" value="TRANSPOSASE"/>
    <property type="match status" value="1"/>
</dbReference>
<gene>
    <name evidence="2" type="primary">LOC116295080</name>
</gene>
<dbReference type="SUPFAM" id="SSF46689">
    <property type="entry name" value="Homeodomain-like"/>
    <property type="match status" value="1"/>
</dbReference>
<dbReference type="Gene3D" id="3.30.420.10">
    <property type="entry name" value="Ribonuclease H-like superfamily/Ribonuclease H"/>
    <property type="match status" value="1"/>
</dbReference>
<dbReference type="PANTHER" id="PTHR46564">
    <property type="entry name" value="TRANSPOSASE"/>
    <property type="match status" value="1"/>
</dbReference>
<dbReference type="OrthoDB" id="5973592at2759"/>
<dbReference type="InParanoid" id="A0A6P8I1A3"/>
<name>A0A6P8I1A3_ACTTE</name>
<dbReference type="InterPro" id="IPR009057">
    <property type="entry name" value="Homeodomain-like_sf"/>
</dbReference>
<accession>A0A6P8I1A3</accession>
<dbReference type="KEGG" id="aten:116295080"/>
<protein>
    <submittedName>
        <fullName evidence="2">Uncharacterized protein LOC116295080</fullName>
    </submittedName>
</protein>
<proteinExistence type="predicted"/>
<dbReference type="Proteomes" id="UP000515163">
    <property type="component" value="Unplaced"/>
</dbReference>
<dbReference type="AlphaFoldDB" id="A0A6P8I1A3"/>